<organism evidence="7 8">
    <name type="scientific">Paenibacillus tritici</name>
    <dbReference type="NCBI Taxonomy" id="1873425"/>
    <lineage>
        <taxon>Bacteria</taxon>
        <taxon>Bacillati</taxon>
        <taxon>Bacillota</taxon>
        <taxon>Bacilli</taxon>
        <taxon>Bacillales</taxon>
        <taxon>Paenibacillaceae</taxon>
        <taxon>Paenibacillus</taxon>
    </lineage>
</organism>
<dbReference type="Pfam" id="PF00356">
    <property type="entry name" value="LacI"/>
    <property type="match status" value="1"/>
</dbReference>
<evidence type="ECO:0000256" key="3">
    <source>
        <dbReference type="ARBA" id="ARBA00023125"/>
    </source>
</evidence>
<keyword evidence="8" id="KW-1185">Reference proteome</keyword>
<dbReference type="Proteomes" id="UP000711047">
    <property type="component" value="Unassembled WGS sequence"/>
</dbReference>
<dbReference type="PROSITE" id="PS50932">
    <property type="entry name" value="HTH_LACI_2"/>
    <property type="match status" value="1"/>
</dbReference>
<gene>
    <name evidence="7" type="ORF">HQN87_07090</name>
</gene>
<dbReference type="PANTHER" id="PTHR30146:SF148">
    <property type="entry name" value="HTH-TYPE TRANSCRIPTIONAL REPRESSOR PURR-RELATED"/>
    <property type="match status" value="1"/>
</dbReference>
<dbReference type="EMBL" id="JABMKX010000003">
    <property type="protein sequence ID" value="NQX45092.1"/>
    <property type="molecule type" value="Genomic_DNA"/>
</dbReference>
<dbReference type="Pfam" id="PF13377">
    <property type="entry name" value="Peripla_BP_3"/>
    <property type="match status" value="1"/>
</dbReference>
<dbReference type="CDD" id="cd06267">
    <property type="entry name" value="PBP1_LacI_sugar_binding-like"/>
    <property type="match status" value="1"/>
</dbReference>
<dbReference type="SUPFAM" id="SSF53822">
    <property type="entry name" value="Periplasmic binding protein-like I"/>
    <property type="match status" value="1"/>
</dbReference>
<proteinExistence type="predicted"/>
<feature type="domain" description="HTH lacI-type" evidence="6">
    <location>
        <begin position="6"/>
        <end position="62"/>
    </location>
</feature>
<dbReference type="InterPro" id="IPR028082">
    <property type="entry name" value="Peripla_BP_I"/>
</dbReference>
<evidence type="ECO:0000256" key="5">
    <source>
        <dbReference type="SAM" id="MobiDB-lite"/>
    </source>
</evidence>
<keyword evidence="3 7" id="KW-0238">DNA-binding</keyword>
<evidence type="ECO:0000256" key="2">
    <source>
        <dbReference type="ARBA" id="ARBA00023015"/>
    </source>
</evidence>
<evidence type="ECO:0000256" key="1">
    <source>
        <dbReference type="ARBA" id="ARBA00022491"/>
    </source>
</evidence>
<keyword evidence="1" id="KW-0678">Repressor</keyword>
<keyword evidence="4" id="KW-0804">Transcription</keyword>
<dbReference type="InterPro" id="IPR046335">
    <property type="entry name" value="LacI/GalR-like_sensor"/>
</dbReference>
<evidence type="ECO:0000313" key="7">
    <source>
        <dbReference type="EMBL" id="NQX45092.1"/>
    </source>
</evidence>
<keyword evidence="2" id="KW-0805">Transcription regulation</keyword>
<dbReference type="InterPro" id="IPR000843">
    <property type="entry name" value="HTH_LacI"/>
</dbReference>
<reference evidence="7 8" key="1">
    <citation type="submission" date="2020-05" db="EMBL/GenBank/DDBJ databases">
        <title>Paenibacillus glebae, sp. nov., Paenibacillus humi sp. nov., Paenibacillus pedi sp. nov., Paenibacillus terrestris sp. nov. and Paenibacillus terricola sp. nov., isolated from a forest top soil sample.</title>
        <authorList>
            <person name="Qi S."/>
            <person name="Carlier A."/>
            <person name="Cnockaert M."/>
            <person name="Vandamme P."/>
        </authorList>
    </citation>
    <scope>NUCLEOTIDE SEQUENCE [LARGE SCALE GENOMIC DNA]</scope>
    <source>
        <strain evidence="7 8">LMG 29502</strain>
    </source>
</reference>
<dbReference type="InterPro" id="IPR010982">
    <property type="entry name" value="Lambda_DNA-bd_dom_sf"/>
</dbReference>
<dbReference type="RefSeq" id="WP_173129827.1">
    <property type="nucleotide sequence ID" value="NZ_JABMKX010000003.1"/>
</dbReference>
<dbReference type="Gene3D" id="3.40.50.2300">
    <property type="match status" value="3"/>
</dbReference>
<dbReference type="Gene3D" id="1.10.260.40">
    <property type="entry name" value="lambda repressor-like DNA-binding domains"/>
    <property type="match status" value="1"/>
</dbReference>
<name>A0ABX2DLH6_9BACL</name>
<evidence type="ECO:0000259" key="6">
    <source>
        <dbReference type="PROSITE" id="PS50932"/>
    </source>
</evidence>
<evidence type="ECO:0000313" key="8">
    <source>
        <dbReference type="Proteomes" id="UP000711047"/>
    </source>
</evidence>
<protein>
    <submittedName>
        <fullName evidence="7">LacI family DNA-binding transcriptional regulator</fullName>
    </submittedName>
</protein>
<dbReference type="SUPFAM" id="SSF47413">
    <property type="entry name" value="lambda repressor-like DNA-binding domains"/>
    <property type="match status" value="1"/>
</dbReference>
<dbReference type="SMART" id="SM00354">
    <property type="entry name" value="HTH_LACI"/>
    <property type="match status" value="1"/>
</dbReference>
<feature type="region of interest" description="Disordered" evidence="5">
    <location>
        <begin position="248"/>
        <end position="272"/>
    </location>
</feature>
<dbReference type="CDD" id="cd01392">
    <property type="entry name" value="HTH_LacI"/>
    <property type="match status" value="1"/>
</dbReference>
<accession>A0ABX2DLH6</accession>
<sequence>MGKKRVTSFDVAKRAGVSRSVVSAVLNNTPGIGVGADTREAVLEAIRELNYHVDAGARSMKTGRSMTLAAYGDTRHPLFTRLLEGMQRECEQSGYHILLCSPRHKGNAEGRAELLELYHRRKIDGIVTLDHTSYQDEEWASRINSAGIPYVSVEGYAEVPGVYSVLADYSGSVETALNYLMREGTPQHLGPVYAEVYHELEEDNWAERNRREAYTGWCSAHGFEPLVIRLEEHGDGWTECLQRLAPDGGQGLARDSRQGLVRNSRQELERDSHRELVRDSRQPYAPLLVNWSSAIPDLYRAAHKLGLRIGEDLRLMAADNTIQGHRLSLPSLSCVEIPYVSMGEEAVRCLHTQMSVGSERVRVDRDGAKVQLDKIWLPAVLRAGESA</sequence>
<evidence type="ECO:0000256" key="4">
    <source>
        <dbReference type="ARBA" id="ARBA00023163"/>
    </source>
</evidence>
<comment type="caution">
    <text evidence="7">The sequence shown here is derived from an EMBL/GenBank/DDBJ whole genome shotgun (WGS) entry which is preliminary data.</text>
</comment>
<dbReference type="GO" id="GO:0003677">
    <property type="term" value="F:DNA binding"/>
    <property type="evidence" value="ECO:0007669"/>
    <property type="project" value="UniProtKB-KW"/>
</dbReference>
<dbReference type="PANTHER" id="PTHR30146">
    <property type="entry name" value="LACI-RELATED TRANSCRIPTIONAL REPRESSOR"/>
    <property type="match status" value="1"/>
</dbReference>